<dbReference type="EMBL" id="CABFNS010000874">
    <property type="protein sequence ID" value="VUC33988.1"/>
    <property type="molecule type" value="Genomic_DNA"/>
</dbReference>
<evidence type="ECO:0000313" key="2">
    <source>
        <dbReference type="EMBL" id="VUC33988.1"/>
    </source>
</evidence>
<organism evidence="2 3">
    <name type="scientific">Bionectria ochroleuca</name>
    <name type="common">Gliocladium roseum</name>
    <dbReference type="NCBI Taxonomy" id="29856"/>
    <lineage>
        <taxon>Eukaryota</taxon>
        <taxon>Fungi</taxon>
        <taxon>Dikarya</taxon>
        <taxon>Ascomycota</taxon>
        <taxon>Pezizomycotina</taxon>
        <taxon>Sordariomycetes</taxon>
        <taxon>Hypocreomycetidae</taxon>
        <taxon>Hypocreales</taxon>
        <taxon>Bionectriaceae</taxon>
        <taxon>Clonostachys</taxon>
    </lineage>
</organism>
<evidence type="ECO:0000313" key="3">
    <source>
        <dbReference type="Proteomes" id="UP000766486"/>
    </source>
</evidence>
<feature type="domain" description="F-box" evidence="1">
    <location>
        <begin position="1"/>
        <end position="46"/>
    </location>
</feature>
<sequence>MAQFSDFPNEIIDHILSFVPRCDLPNICLVNKSLQVSADPLLYSTILLDWHFFHIPPIIPLLRTLLQRPELFAYVKTVSLHGEPFPSRPETPLLDMTNIALDDFIAAIERTQAPFTDYWVRKVRLGGTCIEALAGLLIANLSKTTRLAINHNFINGRHLIQKVLQAKIFGPCQMPPFSNLKDIRYYQNRDPSFARYNVIFDDAISLFYLPTVTHISVSFWNPEVFQWPAGEPHLDHLTSLDIQWLCDAFVAKILSLTRNLKSLFWTWHFENDPDDPWDSSTIDFDNIVAVLSHVKESLRFRLDVGPEEFEDWDELEFTVLGSFSGLRDFDRITHLDVPLTSLPGSGPKPLPLEQYVPDSVEILSLPDVAFCEGRVTEDWSGFGADDIVSVIQPLAETYPTTLPRLRCINVFDTKTGSFKRDANLDARLKEISSGFDVQLLPYELPGPRFYFGEG</sequence>
<dbReference type="PROSITE" id="PS50181">
    <property type="entry name" value="FBOX"/>
    <property type="match status" value="1"/>
</dbReference>
<protein>
    <recommendedName>
        <fullName evidence="1">F-box domain-containing protein</fullName>
    </recommendedName>
</protein>
<evidence type="ECO:0000259" key="1">
    <source>
        <dbReference type="PROSITE" id="PS50181"/>
    </source>
</evidence>
<gene>
    <name evidence="2" type="ORF">CLO192961_LOCUS368313</name>
</gene>
<dbReference type="InterPro" id="IPR001810">
    <property type="entry name" value="F-box_dom"/>
</dbReference>
<keyword evidence="3" id="KW-1185">Reference proteome</keyword>
<dbReference type="Pfam" id="PF00646">
    <property type="entry name" value="F-box"/>
    <property type="match status" value="1"/>
</dbReference>
<accession>A0ABY6UVI3</accession>
<dbReference type="Proteomes" id="UP000766486">
    <property type="component" value="Unassembled WGS sequence"/>
</dbReference>
<dbReference type="InterPro" id="IPR036047">
    <property type="entry name" value="F-box-like_dom_sf"/>
</dbReference>
<name>A0ABY6UVI3_BIOOC</name>
<comment type="caution">
    <text evidence="2">The sequence shown here is derived from an EMBL/GenBank/DDBJ whole genome shotgun (WGS) entry which is preliminary data.</text>
</comment>
<proteinExistence type="predicted"/>
<reference evidence="2 3" key="1">
    <citation type="submission" date="2019-06" db="EMBL/GenBank/DDBJ databases">
        <authorList>
            <person name="Broberg M."/>
        </authorList>
    </citation>
    <scope>NUCLEOTIDE SEQUENCE [LARGE SCALE GENOMIC DNA]</scope>
</reference>
<dbReference type="SUPFAM" id="SSF81383">
    <property type="entry name" value="F-box domain"/>
    <property type="match status" value="1"/>
</dbReference>